<dbReference type="GO" id="GO:0009103">
    <property type="term" value="P:lipopolysaccharide biosynthetic process"/>
    <property type="evidence" value="ECO:0007669"/>
    <property type="project" value="TreeGrafter"/>
</dbReference>
<dbReference type="Pfam" id="PF00534">
    <property type="entry name" value="Glycos_transf_1"/>
    <property type="match status" value="1"/>
</dbReference>
<reference evidence="4 5" key="1">
    <citation type="submission" date="2020-03" db="EMBL/GenBank/DDBJ databases">
        <authorList>
            <consortium name="Genoscope - CEA"/>
            <person name="William W."/>
        </authorList>
    </citation>
    <scope>NUCLEOTIDE SEQUENCE [LARGE SCALE GENOMIC DNA]</scope>
    <source>
        <strain evidence="5">DSM 16959</strain>
    </source>
</reference>
<dbReference type="Pfam" id="PF13439">
    <property type="entry name" value="Glyco_transf_4"/>
    <property type="match status" value="1"/>
</dbReference>
<dbReference type="AlphaFoldDB" id="A0A6S6Y108"/>
<proteinExistence type="predicted"/>
<evidence type="ECO:0000313" key="4">
    <source>
        <dbReference type="EMBL" id="CAB1371080.1"/>
    </source>
</evidence>
<dbReference type="PANTHER" id="PTHR46401">
    <property type="entry name" value="GLYCOSYLTRANSFERASE WBBK-RELATED"/>
    <property type="match status" value="1"/>
</dbReference>
<dbReference type="FunFam" id="3.40.50.2000:FF:000119">
    <property type="entry name" value="Glycosyl transferase group 1"/>
    <property type="match status" value="1"/>
</dbReference>
<dbReference type="SUPFAM" id="SSF53756">
    <property type="entry name" value="UDP-Glycosyltransferase/glycogen phosphorylase"/>
    <property type="match status" value="1"/>
</dbReference>
<dbReference type="PANTHER" id="PTHR46401:SF2">
    <property type="entry name" value="GLYCOSYLTRANSFERASE WBBK-RELATED"/>
    <property type="match status" value="1"/>
</dbReference>
<organism evidence="4 5">
    <name type="scientific">Denitratisoma oestradiolicum</name>
    <dbReference type="NCBI Taxonomy" id="311182"/>
    <lineage>
        <taxon>Bacteria</taxon>
        <taxon>Pseudomonadati</taxon>
        <taxon>Pseudomonadota</taxon>
        <taxon>Betaproteobacteria</taxon>
        <taxon>Nitrosomonadales</taxon>
        <taxon>Sterolibacteriaceae</taxon>
        <taxon>Denitratisoma</taxon>
    </lineage>
</organism>
<dbReference type="CDD" id="cd03809">
    <property type="entry name" value="GT4_MtfB-like"/>
    <property type="match status" value="1"/>
</dbReference>
<dbReference type="InterPro" id="IPR028098">
    <property type="entry name" value="Glyco_trans_4-like_N"/>
</dbReference>
<dbReference type="EMBL" id="LR778301">
    <property type="protein sequence ID" value="CAB1371080.1"/>
    <property type="molecule type" value="Genomic_DNA"/>
</dbReference>
<sequence length="377" mass="41416">MPDGMDIALGASILNRGLQSGYLDGIGTYTLHLLEGLRVRRQQVVPYVFSNDADAGLAPGMCAFPGRFGLDLLGAAIIGRPFPDDGLTGRIFHATDHRIPRLRGRPVVATLMDPVPLMRSDWVTPGFRRTKNWFFQRSTQWADRVIAISESAAEDLVEYFRINPNRITVIPLGVDGNFSASLAESVRQTALARHGLSGSFFLFIGTLQPRKNLERIIDAHQSLPLPVRNSFPLVIAGRHGWGGEALVARLRQLEAKGTVRWLNYVTNEEKLALLKSAHALVFPSLYEGFGLPVLEAFASGLPVITSNTTALPEVAGDAALLVDPRSTDEIAEAMLKLVEDQALHGSLVVRGLQRAQQFSWDRCVDATLDVYRQMLPT</sequence>
<accession>A0A6S6Y108</accession>
<keyword evidence="1 4" id="KW-0808">Transferase</keyword>
<dbReference type="GO" id="GO:0016757">
    <property type="term" value="F:glycosyltransferase activity"/>
    <property type="evidence" value="ECO:0007669"/>
    <property type="project" value="InterPro"/>
</dbReference>
<evidence type="ECO:0000259" key="3">
    <source>
        <dbReference type="Pfam" id="PF13439"/>
    </source>
</evidence>
<dbReference type="Proteomes" id="UP000515733">
    <property type="component" value="Chromosome"/>
</dbReference>
<keyword evidence="5" id="KW-1185">Reference proteome</keyword>
<evidence type="ECO:0000256" key="1">
    <source>
        <dbReference type="ARBA" id="ARBA00022679"/>
    </source>
</evidence>
<protein>
    <submittedName>
        <fullName evidence="4">Glycosyl transferase, group 1</fullName>
    </submittedName>
</protein>
<dbReference type="InterPro" id="IPR001296">
    <property type="entry name" value="Glyco_trans_1"/>
</dbReference>
<feature type="domain" description="Glycosyl transferase family 1" evidence="2">
    <location>
        <begin position="200"/>
        <end position="344"/>
    </location>
</feature>
<dbReference type="Gene3D" id="3.40.50.2000">
    <property type="entry name" value="Glycogen Phosphorylase B"/>
    <property type="match status" value="2"/>
</dbReference>
<name>A0A6S6Y108_9PROT</name>
<evidence type="ECO:0000259" key="2">
    <source>
        <dbReference type="Pfam" id="PF00534"/>
    </source>
</evidence>
<gene>
    <name evidence="4" type="ORF">DENOEST_3926</name>
</gene>
<dbReference type="KEGG" id="doe:DENOEST_3926"/>
<evidence type="ECO:0000313" key="5">
    <source>
        <dbReference type="Proteomes" id="UP000515733"/>
    </source>
</evidence>
<feature type="domain" description="Glycosyltransferase subfamily 4-like N-terminal" evidence="3">
    <location>
        <begin position="25"/>
        <end position="175"/>
    </location>
</feature>